<feature type="region of interest" description="Disordered" evidence="1">
    <location>
        <begin position="331"/>
        <end position="491"/>
    </location>
</feature>
<evidence type="ECO:0000313" key="3">
    <source>
        <dbReference type="Proteomes" id="UP000306050"/>
    </source>
</evidence>
<reference evidence="2 3" key="1">
    <citation type="submission" date="2019-05" db="EMBL/GenBank/DDBJ databases">
        <title>Sporisorium graminicola CBS 10092 draft sequencing and annotation.</title>
        <authorList>
            <person name="Solano-Gonzalez S."/>
            <person name="Caddick M.X."/>
            <person name="Darby A."/>
        </authorList>
    </citation>
    <scope>NUCLEOTIDE SEQUENCE [LARGE SCALE GENOMIC DNA]</scope>
    <source>
        <strain evidence="2 3">CBS 10092</strain>
    </source>
</reference>
<comment type="caution">
    <text evidence="2">The sequence shown here is derived from an EMBL/GenBank/DDBJ whole genome shotgun (WGS) entry which is preliminary data.</text>
</comment>
<feature type="compositionally biased region" description="Low complexity" evidence="1">
    <location>
        <begin position="528"/>
        <end position="552"/>
    </location>
</feature>
<name>A0A4U7KLF7_9BASI</name>
<feature type="compositionally biased region" description="Low complexity" evidence="1">
    <location>
        <begin position="436"/>
        <end position="447"/>
    </location>
</feature>
<dbReference type="AlphaFoldDB" id="A0A4U7KLF7"/>
<feature type="region of interest" description="Disordered" evidence="1">
    <location>
        <begin position="169"/>
        <end position="249"/>
    </location>
</feature>
<dbReference type="EMBL" id="SRRM01000021">
    <property type="protein sequence ID" value="TKY84783.1"/>
    <property type="molecule type" value="Genomic_DNA"/>
</dbReference>
<dbReference type="OrthoDB" id="2162449at2759"/>
<accession>A0A4U7KLF7</accession>
<feature type="compositionally biased region" description="Low complexity" evidence="1">
    <location>
        <begin position="204"/>
        <end position="220"/>
    </location>
</feature>
<proteinExistence type="predicted"/>
<gene>
    <name evidence="2" type="ORF">EX895_005863</name>
</gene>
<feature type="region of interest" description="Disordered" evidence="1">
    <location>
        <begin position="511"/>
        <end position="562"/>
    </location>
</feature>
<evidence type="ECO:0000256" key="1">
    <source>
        <dbReference type="SAM" id="MobiDB-lite"/>
    </source>
</evidence>
<dbReference type="RefSeq" id="XP_029736768.1">
    <property type="nucleotide sequence ID" value="XM_029886455.1"/>
</dbReference>
<feature type="compositionally biased region" description="Low complexity" evidence="1">
    <location>
        <begin position="408"/>
        <end position="420"/>
    </location>
</feature>
<feature type="compositionally biased region" description="Polar residues" evidence="1">
    <location>
        <begin position="423"/>
        <end position="434"/>
    </location>
</feature>
<feature type="compositionally biased region" description="Low complexity" evidence="1">
    <location>
        <begin position="341"/>
        <end position="363"/>
    </location>
</feature>
<feature type="region of interest" description="Disordered" evidence="1">
    <location>
        <begin position="267"/>
        <end position="287"/>
    </location>
</feature>
<evidence type="ECO:0000313" key="2">
    <source>
        <dbReference type="EMBL" id="TKY84783.1"/>
    </source>
</evidence>
<dbReference type="GeneID" id="40728758"/>
<sequence length="609" mass="61592">MSSPSLLEPNHQRLVVALLNRASTTHRLTILDQLVSNDGDDDASSPFELVAERSLRLSLPDDDELLRSLLASEIQAHGEAETLVQWALKFTAATSFFLVLQRKASAGELSSKSIGELFLSDYAPALWEKYGHDEIYVSPNQATAEMQIELLFPDTVDKTSVDAVALPTEPAPATAEAPSMTLAASSSSEGVGAGSGFSQASVLSSTSTAATSTRPPSRASLVHPTPNPNPTFKARPIPSTVKSKPSIEPRLSKAAALRMGIKLPESPAAAAAARSRTSSSSSSSPSKDAATATAAAAVGSVGISGVAKRAVAPPVSLKAPSIAPRLNKAALARQGQGGSNPSEASASRRPASAAGAAGAAGAGHVFPSTAPAPAAAPGGGGVQPVPRKQVDYSNTPGHKRLSLAGGRSSIASIAPPAIAPRQNRASMSRIQHQPTGGAAASAAPPSAFKGATRGHTRAASVASSSVSTPVASKEEGSVERARRPVDFAHTPGHKRASLSLLSTIPSLAAPSLAPRQNRASLARARPMSSSTAPAPSAASTASTSTSNAAAATGPTDFTHTPGHKRLSLQFSLASLRAPSIQPRLNKAAGARIGAGAAGAGNVNTGMSTK</sequence>
<feature type="compositionally biased region" description="Basic and acidic residues" evidence="1">
    <location>
        <begin position="472"/>
        <end position="486"/>
    </location>
</feature>
<keyword evidence="3" id="KW-1185">Reference proteome</keyword>
<dbReference type="Proteomes" id="UP000306050">
    <property type="component" value="Chromosome SGRAM_8"/>
</dbReference>
<feature type="compositionally biased region" description="Low complexity" evidence="1">
    <location>
        <begin position="458"/>
        <end position="471"/>
    </location>
</feature>
<protein>
    <submittedName>
        <fullName evidence="2">Uncharacterized protein</fullName>
    </submittedName>
</protein>
<dbReference type="KEGG" id="sgra:EX895_005863"/>
<organism evidence="2 3">
    <name type="scientific">Sporisorium graminicola</name>
    <dbReference type="NCBI Taxonomy" id="280036"/>
    <lineage>
        <taxon>Eukaryota</taxon>
        <taxon>Fungi</taxon>
        <taxon>Dikarya</taxon>
        <taxon>Basidiomycota</taxon>
        <taxon>Ustilaginomycotina</taxon>
        <taxon>Ustilaginomycetes</taxon>
        <taxon>Ustilaginales</taxon>
        <taxon>Ustilaginaceae</taxon>
        <taxon>Sporisorium</taxon>
    </lineage>
</organism>
<feature type="compositionally biased region" description="Low complexity" evidence="1">
    <location>
        <begin position="169"/>
        <end position="190"/>
    </location>
</feature>